<evidence type="ECO:0000313" key="5">
    <source>
        <dbReference type="Proteomes" id="UP000289193"/>
    </source>
</evidence>
<accession>A0AAX2A944</accession>
<name>A0AAX2A944_9BACT</name>
<dbReference type="EMBL" id="CP031217">
    <property type="protein sequence ID" value="AXH13232.1"/>
    <property type="molecule type" value="Genomic_DNA"/>
</dbReference>
<feature type="signal peptide" evidence="1">
    <location>
        <begin position="1"/>
        <end position="20"/>
    </location>
</feature>
<feature type="chain" id="PRO_5044718482" evidence="1">
    <location>
        <begin position="21"/>
        <end position="204"/>
    </location>
</feature>
<proteinExistence type="predicted"/>
<dbReference type="Proteomes" id="UP000289193">
    <property type="component" value="Unassembled WGS sequence"/>
</dbReference>
<keyword evidence="1" id="KW-0732">Signal</keyword>
<sequence>MKSKLFYIVLLLLLSKSIFAKEYDLSSIFTQNFDFKAEVLVVPANVKNSWTNETRVVEKNSSEIKVEDKDYENGNLKEIAYHWYDKNGIRIKYKSASKEYSIKNQNYKASFKNLELGDKGDLPTLYTTQGEMIKSNWELFKEKEELCLKILIKYISSNNLINESIEYNYYLNESGKIKSFIFNYYTGDKIFHLLKVESKEVNYK</sequence>
<evidence type="ECO:0000313" key="2">
    <source>
        <dbReference type="EMBL" id="AXH13232.1"/>
    </source>
</evidence>
<evidence type="ECO:0000313" key="3">
    <source>
        <dbReference type="EMBL" id="RXK10162.1"/>
    </source>
</evidence>
<dbReference type="Proteomes" id="UP000253850">
    <property type="component" value="Chromosome"/>
</dbReference>
<reference evidence="2 4" key="2">
    <citation type="submission" date="2018-07" db="EMBL/GenBank/DDBJ databases">
        <title>Complete genome of the Arcobacter bivalviorum type strain LMG 26154.</title>
        <authorList>
            <person name="Miller W.G."/>
            <person name="Yee E."/>
            <person name="Bono J.L."/>
        </authorList>
    </citation>
    <scope>NUCLEOTIDE SEQUENCE [LARGE SCALE GENOMIC DNA]</scope>
    <source>
        <strain evidence="2 4">LMG 26154</strain>
    </source>
</reference>
<evidence type="ECO:0000313" key="4">
    <source>
        <dbReference type="Proteomes" id="UP000253850"/>
    </source>
</evidence>
<reference evidence="3 5" key="1">
    <citation type="submission" date="2017-10" db="EMBL/GenBank/DDBJ databases">
        <title>Genomics of the genus Arcobacter.</title>
        <authorList>
            <person name="Perez-Cataluna A."/>
            <person name="Figueras M.J."/>
        </authorList>
    </citation>
    <scope>NUCLEOTIDE SEQUENCE [LARGE SCALE GENOMIC DNA]</scope>
    <source>
        <strain evidence="3 5">CECT 7835</strain>
    </source>
</reference>
<dbReference type="EMBL" id="PDKM01000003">
    <property type="protein sequence ID" value="RXK10162.1"/>
    <property type="molecule type" value="Genomic_DNA"/>
</dbReference>
<dbReference type="AlphaFoldDB" id="A0AAX2A944"/>
<keyword evidence="5" id="KW-1185">Reference proteome</keyword>
<evidence type="ECO:0000256" key="1">
    <source>
        <dbReference type="SAM" id="SignalP"/>
    </source>
</evidence>
<gene>
    <name evidence="2" type="ORF">ABIV_2257</name>
    <name evidence="3" type="ORF">CRV05_07215</name>
</gene>
<dbReference type="RefSeq" id="WP_114840019.1">
    <property type="nucleotide sequence ID" value="NZ_CP031217.1"/>
</dbReference>
<organism evidence="3 5">
    <name type="scientific">Halarcobacter bivalviorum</name>
    <dbReference type="NCBI Taxonomy" id="663364"/>
    <lineage>
        <taxon>Bacteria</taxon>
        <taxon>Pseudomonadati</taxon>
        <taxon>Campylobacterota</taxon>
        <taxon>Epsilonproteobacteria</taxon>
        <taxon>Campylobacterales</taxon>
        <taxon>Arcobacteraceae</taxon>
        <taxon>Halarcobacter</taxon>
    </lineage>
</organism>
<protein>
    <submittedName>
        <fullName evidence="3">Uncharacterized protein</fullName>
    </submittedName>
</protein>
<dbReference type="KEGG" id="hbv:ABIV_2257"/>